<evidence type="ECO:0000256" key="5">
    <source>
        <dbReference type="ARBA" id="ARBA00022475"/>
    </source>
</evidence>
<evidence type="ECO:0000256" key="12">
    <source>
        <dbReference type="ARBA" id="ARBA00032932"/>
    </source>
</evidence>
<dbReference type="GO" id="GO:0071555">
    <property type="term" value="P:cell wall organization"/>
    <property type="evidence" value="ECO:0007669"/>
    <property type="project" value="UniProtKB-KW"/>
</dbReference>
<feature type="transmembrane region" description="Helical" evidence="14">
    <location>
        <begin position="270"/>
        <end position="290"/>
    </location>
</feature>
<dbReference type="GO" id="GO:0050380">
    <property type="term" value="F:undecaprenyl-diphosphatase activity"/>
    <property type="evidence" value="ECO:0007669"/>
    <property type="project" value="UniProtKB-UniRule"/>
</dbReference>
<dbReference type="EC" id="3.6.1.27" evidence="3 14"/>
<name>A0A936EZ73_9BACT</name>
<dbReference type="InterPro" id="IPR003824">
    <property type="entry name" value="UppP"/>
</dbReference>
<evidence type="ECO:0000256" key="9">
    <source>
        <dbReference type="ARBA" id="ARBA00023136"/>
    </source>
</evidence>
<evidence type="ECO:0000256" key="13">
    <source>
        <dbReference type="ARBA" id="ARBA00047594"/>
    </source>
</evidence>
<comment type="subcellular location">
    <subcellularLocation>
        <location evidence="1 14">Cell membrane</location>
        <topology evidence="1 14">Multi-pass membrane protein</topology>
    </subcellularLocation>
</comment>
<dbReference type="PANTHER" id="PTHR30622:SF2">
    <property type="entry name" value="UNDECAPRENYL-DIPHOSPHATASE"/>
    <property type="match status" value="1"/>
</dbReference>
<evidence type="ECO:0000256" key="10">
    <source>
        <dbReference type="ARBA" id="ARBA00023251"/>
    </source>
</evidence>
<feature type="transmembrane region" description="Helical" evidence="14">
    <location>
        <begin position="234"/>
        <end position="258"/>
    </location>
</feature>
<keyword evidence="8 14" id="KW-1133">Transmembrane helix</keyword>
<evidence type="ECO:0000313" key="16">
    <source>
        <dbReference type="Proteomes" id="UP000709959"/>
    </source>
</evidence>
<dbReference type="GO" id="GO:0009252">
    <property type="term" value="P:peptidoglycan biosynthetic process"/>
    <property type="evidence" value="ECO:0007669"/>
    <property type="project" value="UniProtKB-KW"/>
</dbReference>
<comment type="miscellaneous">
    <text evidence="14">Bacitracin is thought to be involved in the inhibition of peptidoglycan synthesis by sequestering undecaprenyl diphosphate, thereby reducing the pool of lipid carrier available.</text>
</comment>
<reference evidence="15 16" key="1">
    <citation type="submission" date="2020-10" db="EMBL/GenBank/DDBJ databases">
        <title>Connecting structure to function with the recovery of over 1000 high-quality activated sludge metagenome-assembled genomes encoding full-length rRNA genes using long-read sequencing.</title>
        <authorList>
            <person name="Singleton C.M."/>
            <person name="Petriglieri F."/>
            <person name="Kristensen J.M."/>
            <person name="Kirkegaard R.H."/>
            <person name="Michaelsen T.Y."/>
            <person name="Andersen M.H."/>
            <person name="Karst S.M."/>
            <person name="Dueholm M.S."/>
            <person name="Nielsen P.H."/>
            <person name="Albertsen M."/>
        </authorList>
    </citation>
    <scope>NUCLEOTIDE SEQUENCE [LARGE SCALE GENOMIC DNA]</scope>
    <source>
        <strain evidence="15">OdNE_18-Q3-R46-58_MAXAC.008</strain>
    </source>
</reference>
<dbReference type="EMBL" id="JADKCH010000001">
    <property type="protein sequence ID" value="MBK8571079.1"/>
    <property type="molecule type" value="Genomic_DNA"/>
</dbReference>
<keyword evidence="10 14" id="KW-0046">Antibiotic resistance</keyword>
<evidence type="ECO:0000256" key="14">
    <source>
        <dbReference type="HAMAP-Rule" id="MF_01006"/>
    </source>
</evidence>
<dbReference type="Proteomes" id="UP000709959">
    <property type="component" value="Unassembled WGS sequence"/>
</dbReference>
<keyword evidence="14" id="KW-0961">Cell wall biogenesis/degradation</keyword>
<dbReference type="AlphaFoldDB" id="A0A936EZ73"/>
<keyword evidence="6 14" id="KW-0812">Transmembrane</keyword>
<feature type="transmembrane region" description="Helical" evidence="14">
    <location>
        <begin position="110"/>
        <end position="127"/>
    </location>
</feature>
<comment type="caution">
    <text evidence="15">The sequence shown here is derived from an EMBL/GenBank/DDBJ whole genome shotgun (WGS) entry which is preliminary data.</text>
</comment>
<evidence type="ECO:0000256" key="3">
    <source>
        <dbReference type="ARBA" id="ARBA00012374"/>
    </source>
</evidence>
<evidence type="ECO:0000256" key="2">
    <source>
        <dbReference type="ARBA" id="ARBA00010621"/>
    </source>
</evidence>
<comment type="function">
    <text evidence="14">Catalyzes the dephosphorylation of undecaprenyl diphosphate (UPP). Confers resistance to bacitracin.</text>
</comment>
<keyword evidence="14" id="KW-0133">Cell shape</keyword>
<evidence type="ECO:0000256" key="4">
    <source>
        <dbReference type="ARBA" id="ARBA00021581"/>
    </source>
</evidence>
<evidence type="ECO:0000256" key="7">
    <source>
        <dbReference type="ARBA" id="ARBA00022801"/>
    </source>
</evidence>
<evidence type="ECO:0000256" key="8">
    <source>
        <dbReference type="ARBA" id="ARBA00022989"/>
    </source>
</evidence>
<dbReference type="GO" id="GO:0008360">
    <property type="term" value="P:regulation of cell shape"/>
    <property type="evidence" value="ECO:0007669"/>
    <property type="project" value="UniProtKB-KW"/>
</dbReference>
<feature type="transmembrane region" description="Helical" evidence="14">
    <location>
        <begin position="193"/>
        <end position="214"/>
    </location>
</feature>
<keyword evidence="14" id="KW-0573">Peptidoglycan synthesis</keyword>
<feature type="transmembrane region" description="Helical" evidence="14">
    <location>
        <begin position="81"/>
        <end position="98"/>
    </location>
</feature>
<evidence type="ECO:0000256" key="1">
    <source>
        <dbReference type="ARBA" id="ARBA00004651"/>
    </source>
</evidence>
<comment type="catalytic activity">
    <reaction evidence="13 14">
        <text>di-trans,octa-cis-undecaprenyl diphosphate + H2O = di-trans,octa-cis-undecaprenyl phosphate + phosphate + H(+)</text>
        <dbReference type="Rhea" id="RHEA:28094"/>
        <dbReference type="ChEBI" id="CHEBI:15377"/>
        <dbReference type="ChEBI" id="CHEBI:15378"/>
        <dbReference type="ChEBI" id="CHEBI:43474"/>
        <dbReference type="ChEBI" id="CHEBI:58405"/>
        <dbReference type="ChEBI" id="CHEBI:60392"/>
        <dbReference type="EC" id="3.6.1.27"/>
    </reaction>
</comment>
<gene>
    <name evidence="14" type="primary">uppP</name>
    <name evidence="15" type="ORF">IPN91_00265</name>
</gene>
<dbReference type="Pfam" id="PF02673">
    <property type="entry name" value="BacA"/>
    <property type="match status" value="1"/>
</dbReference>
<dbReference type="GO" id="GO:0005886">
    <property type="term" value="C:plasma membrane"/>
    <property type="evidence" value="ECO:0007669"/>
    <property type="project" value="UniProtKB-SubCell"/>
</dbReference>
<proteinExistence type="inferred from homology"/>
<organism evidence="15 16">
    <name type="scientific">Candidatus Geothrix odensensis</name>
    <dbReference type="NCBI Taxonomy" id="2954440"/>
    <lineage>
        <taxon>Bacteria</taxon>
        <taxon>Pseudomonadati</taxon>
        <taxon>Acidobacteriota</taxon>
        <taxon>Holophagae</taxon>
        <taxon>Holophagales</taxon>
        <taxon>Holophagaceae</taxon>
        <taxon>Geothrix</taxon>
    </lineage>
</organism>
<evidence type="ECO:0000313" key="15">
    <source>
        <dbReference type="EMBL" id="MBK8571079.1"/>
    </source>
</evidence>
<accession>A0A936EZ73</accession>
<dbReference type="PANTHER" id="PTHR30622">
    <property type="entry name" value="UNDECAPRENYL-DIPHOSPHATASE"/>
    <property type="match status" value="1"/>
</dbReference>
<dbReference type="GO" id="GO:0046677">
    <property type="term" value="P:response to antibiotic"/>
    <property type="evidence" value="ECO:0007669"/>
    <property type="project" value="UniProtKB-UniRule"/>
</dbReference>
<keyword evidence="7 14" id="KW-0378">Hydrolase</keyword>
<evidence type="ECO:0000256" key="11">
    <source>
        <dbReference type="ARBA" id="ARBA00032707"/>
    </source>
</evidence>
<keyword evidence="5 14" id="KW-1003">Cell membrane</keyword>
<protein>
    <recommendedName>
        <fullName evidence="4 14">Undecaprenyl-diphosphatase</fullName>
        <ecNumber evidence="3 14">3.6.1.27</ecNumber>
    </recommendedName>
    <alternativeName>
        <fullName evidence="12 14">Bacitracin resistance protein</fullName>
    </alternativeName>
    <alternativeName>
        <fullName evidence="11 14">Undecaprenyl pyrophosphate phosphatase</fullName>
    </alternativeName>
</protein>
<keyword evidence="9 14" id="KW-0472">Membrane</keyword>
<dbReference type="HAMAP" id="MF_01006">
    <property type="entry name" value="Undec_diphosphatase"/>
    <property type="match status" value="1"/>
</dbReference>
<evidence type="ECO:0000256" key="6">
    <source>
        <dbReference type="ARBA" id="ARBA00022692"/>
    </source>
</evidence>
<sequence length="293" mass="31084">MNLLHAILLGLVQGLTEFLPVSSTAHLTLAEHLMFGGRPMPLAFDVLLHVGTLVALMVYFRRELVQVVMGCFGMDKEGRRLALWLFLAMIPTSVFGLATRGMKGAAKDHLWVYGIGLLMTAVLLFLANRLSRERVNQQDQDLAGRDLQDLRAMDALAVGAIQGLGGGFGLSRSGSTISVGVFRGLKLPASTRFSFLLGMPTIAAAAVVELRGLLMPLVKHQPLPAELAFPAGSLSPVLLCAAGVVAAGVSGYLAIGLLDRFTRKPKLNGFAVYCAAMGLVMLVLGATGVLGHH</sequence>
<comment type="similarity">
    <text evidence="2 14">Belongs to the UppP family.</text>
</comment>
<feature type="transmembrane region" description="Helical" evidence="14">
    <location>
        <begin position="40"/>
        <end position="60"/>
    </location>
</feature>